<dbReference type="EMBL" id="AAGK01000001">
    <property type="protein sequence ID" value="EAN33699.1"/>
    <property type="molecule type" value="Genomic_DNA"/>
</dbReference>
<evidence type="ECO:0000256" key="1">
    <source>
        <dbReference type="SAM" id="MobiDB-lite"/>
    </source>
</evidence>
<feature type="region of interest" description="Disordered" evidence="1">
    <location>
        <begin position="89"/>
        <end position="123"/>
    </location>
</feature>
<dbReference type="KEGG" id="tpv:TP01_0462"/>
<name>Q4N8K9_THEPA</name>
<dbReference type="Proteomes" id="UP000001949">
    <property type="component" value="Unassembled WGS sequence"/>
</dbReference>
<feature type="compositionally biased region" description="Polar residues" evidence="1">
    <location>
        <begin position="110"/>
        <end position="123"/>
    </location>
</feature>
<dbReference type="RefSeq" id="XP_765982.1">
    <property type="nucleotide sequence ID" value="XM_760889.1"/>
</dbReference>
<dbReference type="VEuPathDB" id="PiroplasmaDB:TpMuguga_01g00462"/>
<protein>
    <submittedName>
        <fullName evidence="2">Uncharacterized protein</fullName>
    </submittedName>
</protein>
<keyword evidence="3" id="KW-1185">Reference proteome</keyword>
<feature type="region of interest" description="Disordered" evidence="1">
    <location>
        <begin position="398"/>
        <end position="424"/>
    </location>
</feature>
<evidence type="ECO:0000313" key="3">
    <source>
        <dbReference type="Proteomes" id="UP000001949"/>
    </source>
</evidence>
<proteinExistence type="predicted"/>
<feature type="compositionally biased region" description="Polar residues" evidence="1">
    <location>
        <begin position="487"/>
        <end position="498"/>
    </location>
</feature>
<dbReference type="InParanoid" id="Q4N8K9"/>
<feature type="compositionally biased region" description="Basic and acidic residues" evidence="1">
    <location>
        <begin position="398"/>
        <end position="420"/>
    </location>
</feature>
<feature type="compositionally biased region" description="Polar residues" evidence="1">
    <location>
        <begin position="465"/>
        <end position="475"/>
    </location>
</feature>
<evidence type="ECO:0000313" key="2">
    <source>
        <dbReference type="EMBL" id="EAN33699.1"/>
    </source>
</evidence>
<organism evidence="2 3">
    <name type="scientific">Theileria parva</name>
    <name type="common">East coast fever infection agent</name>
    <dbReference type="NCBI Taxonomy" id="5875"/>
    <lineage>
        <taxon>Eukaryota</taxon>
        <taxon>Sar</taxon>
        <taxon>Alveolata</taxon>
        <taxon>Apicomplexa</taxon>
        <taxon>Aconoidasida</taxon>
        <taxon>Piroplasmida</taxon>
        <taxon>Theileriidae</taxon>
        <taxon>Theileria</taxon>
    </lineage>
</organism>
<dbReference type="GeneID" id="3503576"/>
<comment type="caution">
    <text evidence="2">The sequence shown here is derived from an EMBL/GenBank/DDBJ whole genome shotgun (WGS) entry which is preliminary data.</text>
</comment>
<sequence length="498" mass="56794">MYREHSVIRKIGHIDGKLAILKKNEETDAFEIDYNCAEFSEFLYFYEFCGNLTDMNKKSIDNQTAEFLGLNGDLTRFILVIKQTHEGDDISNTSTSNNSNNTNNSSNSSGMNSLVQSTSTPISPSRQEELLNFKTFVEGSIEGSKILKDSDLIIFLIIGGCCLSKYKERTLLDAREMEQDTSIMILTYNIVNKRVNLFTDKRQLIRVSLIGSHLTLKKEISPGYLVNILPTDLDTDEKNNTKCTYKIKEKDCKEVHSQEGQIYRTEDGNFIDLVQFYLRGKKALFRESNKFIVISLTNSFQMKTIPIPKNLKFCGRNHHGDEVTTLCDPLEFTLNRRNNPEILMKKDFNCEKVEMNNDSDDDTAKKRLIWSNNENNPALRSMEVLEDNKAIFHFRKKDPDSANFDEHSDGEHSDYEHSDDGDTTPIEYSQIFEFARQYKLVNEGGGINLDFTIRNYDPKVPIEDANSSASTNLTDENSKSIAEPSSDLDNASISTDDQ</sequence>
<feature type="region of interest" description="Disordered" evidence="1">
    <location>
        <begin position="459"/>
        <end position="498"/>
    </location>
</feature>
<feature type="compositionally biased region" description="Low complexity" evidence="1">
    <location>
        <begin position="91"/>
        <end position="109"/>
    </location>
</feature>
<reference evidence="2 3" key="1">
    <citation type="journal article" date="2005" name="Science">
        <title>Genome sequence of Theileria parva, a bovine pathogen that transforms lymphocytes.</title>
        <authorList>
            <person name="Gardner M.J."/>
            <person name="Bishop R."/>
            <person name="Shah T."/>
            <person name="de Villiers E.P."/>
            <person name="Carlton J.M."/>
            <person name="Hall N."/>
            <person name="Ren Q."/>
            <person name="Paulsen I.T."/>
            <person name="Pain A."/>
            <person name="Berriman M."/>
            <person name="Wilson R.J.M."/>
            <person name="Sato S."/>
            <person name="Ralph S.A."/>
            <person name="Mann D.J."/>
            <person name="Xiong Z."/>
            <person name="Shallom S.J."/>
            <person name="Weidman J."/>
            <person name="Jiang L."/>
            <person name="Lynn J."/>
            <person name="Weaver B."/>
            <person name="Shoaibi A."/>
            <person name="Domingo A.R."/>
            <person name="Wasawo D."/>
            <person name="Crabtree J."/>
            <person name="Wortman J.R."/>
            <person name="Haas B."/>
            <person name="Angiuoli S.V."/>
            <person name="Creasy T.H."/>
            <person name="Lu C."/>
            <person name="Suh B."/>
            <person name="Silva J.C."/>
            <person name="Utterback T.R."/>
            <person name="Feldblyum T.V."/>
            <person name="Pertea M."/>
            <person name="Allen J."/>
            <person name="Nierman W.C."/>
            <person name="Taracha E.L.N."/>
            <person name="Salzberg S.L."/>
            <person name="White O.R."/>
            <person name="Fitzhugh H.A."/>
            <person name="Morzaria S."/>
            <person name="Venter J.C."/>
            <person name="Fraser C.M."/>
            <person name="Nene V."/>
        </authorList>
    </citation>
    <scope>NUCLEOTIDE SEQUENCE [LARGE SCALE GENOMIC DNA]</scope>
    <source>
        <strain evidence="2 3">Muguga</strain>
    </source>
</reference>
<accession>Q4N8K9</accession>
<gene>
    <name evidence="2" type="ordered locus">TP01_0462</name>
</gene>
<dbReference type="AlphaFoldDB" id="Q4N8K9"/>